<dbReference type="SUPFAM" id="SSF56399">
    <property type="entry name" value="ADP-ribosylation"/>
    <property type="match status" value="1"/>
</dbReference>
<sequence length="209" mass="23653">MIGENTGIDHPGGPMDNLIKDTATLELFCWLDPGADLPGWDILRGSPFGATLAAPQGGAPAAGDQLLSVQNYFAEYHLEYFRQRRYNHFPSRLHALLQFATRTDAMTFRFKHPDRVFGKNLSCSRTQGAYICSFHDASWLDYLRLPHSLSLEALDEVADYYWSGKTVEEVGLTFMDEPWREPPVIEALYQGSLEPVWGHQQSGWLPGFR</sequence>
<dbReference type="EMBL" id="RBXP01000018">
    <property type="protein sequence ID" value="RKT50269.1"/>
    <property type="molecule type" value="Genomic_DNA"/>
</dbReference>
<keyword evidence="2" id="KW-1185">Reference proteome</keyword>
<comment type="caution">
    <text evidence="1">The sequence shown here is derived from an EMBL/GenBank/DDBJ whole genome shotgun (WGS) entry which is preliminary data.</text>
</comment>
<dbReference type="AlphaFoldDB" id="A0A495VLK6"/>
<evidence type="ECO:0000313" key="2">
    <source>
        <dbReference type="Proteomes" id="UP000270626"/>
    </source>
</evidence>
<reference evidence="1 2" key="1">
    <citation type="submission" date="2018-10" db="EMBL/GenBank/DDBJ databases">
        <title>Genomic Encyclopedia of Type Strains, Phase IV (KMG-IV): sequencing the most valuable type-strain genomes for metagenomic binning, comparative biology and taxonomic classification.</title>
        <authorList>
            <person name="Goeker M."/>
        </authorList>
    </citation>
    <scope>NUCLEOTIDE SEQUENCE [LARGE SCALE GENOMIC DNA]</scope>
    <source>
        <strain evidence="1 2">DSM 23841</strain>
    </source>
</reference>
<accession>A0A495VLK6</accession>
<protein>
    <submittedName>
        <fullName evidence="1">Uncharacterized protein</fullName>
    </submittedName>
</protein>
<evidence type="ECO:0000313" key="1">
    <source>
        <dbReference type="EMBL" id="RKT50269.1"/>
    </source>
</evidence>
<proteinExistence type="predicted"/>
<dbReference type="Proteomes" id="UP000270626">
    <property type="component" value="Unassembled WGS sequence"/>
</dbReference>
<name>A0A495VLK6_9RHOO</name>
<organism evidence="1 2">
    <name type="scientific">Azonexus fungiphilus</name>
    <dbReference type="NCBI Taxonomy" id="146940"/>
    <lineage>
        <taxon>Bacteria</taxon>
        <taxon>Pseudomonadati</taxon>
        <taxon>Pseudomonadota</taxon>
        <taxon>Betaproteobacteria</taxon>
        <taxon>Rhodocyclales</taxon>
        <taxon>Azonexaceae</taxon>
        <taxon>Azonexus</taxon>
    </lineage>
</organism>
<gene>
    <name evidence="1" type="ORF">DFR40_2823</name>
</gene>